<keyword evidence="1" id="KW-0472">Membrane</keyword>
<organism evidence="2">
    <name type="scientific">marine sediment metagenome</name>
    <dbReference type="NCBI Taxonomy" id="412755"/>
    <lineage>
        <taxon>unclassified sequences</taxon>
        <taxon>metagenomes</taxon>
        <taxon>ecological metagenomes</taxon>
    </lineage>
</organism>
<feature type="non-terminal residue" evidence="2">
    <location>
        <position position="71"/>
    </location>
</feature>
<evidence type="ECO:0000256" key="1">
    <source>
        <dbReference type="SAM" id="Phobius"/>
    </source>
</evidence>
<evidence type="ECO:0000313" key="2">
    <source>
        <dbReference type="EMBL" id="KKM66968.1"/>
    </source>
</evidence>
<accession>A0A0F9JBP3</accession>
<protein>
    <submittedName>
        <fullName evidence="2">Uncharacterized protein</fullName>
    </submittedName>
</protein>
<keyword evidence="1" id="KW-1133">Transmembrane helix</keyword>
<gene>
    <name evidence="2" type="ORF">LCGC14_1475910</name>
</gene>
<feature type="transmembrane region" description="Helical" evidence="1">
    <location>
        <begin position="20"/>
        <end position="41"/>
    </location>
</feature>
<keyword evidence="1" id="KW-0812">Transmembrane</keyword>
<proteinExistence type="predicted"/>
<reference evidence="2" key="1">
    <citation type="journal article" date="2015" name="Nature">
        <title>Complex archaea that bridge the gap between prokaryotes and eukaryotes.</title>
        <authorList>
            <person name="Spang A."/>
            <person name="Saw J.H."/>
            <person name="Jorgensen S.L."/>
            <person name="Zaremba-Niedzwiedzka K."/>
            <person name="Martijn J."/>
            <person name="Lind A.E."/>
            <person name="van Eijk R."/>
            <person name="Schleper C."/>
            <person name="Guy L."/>
            <person name="Ettema T.J."/>
        </authorList>
    </citation>
    <scope>NUCLEOTIDE SEQUENCE</scope>
</reference>
<dbReference type="EMBL" id="LAZR01010432">
    <property type="protein sequence ID" value="KKM66968.1"/>
    <property type="molecule type" value="Genomic_DNA"/>
</dbReference>
<dbReference type="AlphaFoldDB" id="A0A0F9JBP3"/>
<name>A0A0F9JBP3_9ZZZZ</name>
<comment type="caution">
    <text evidence="2">The sequence shown here is derived from an EMBL/GenBank/DDBJ whole genome shotgun (WGS) entry which is preliminary data.</text>
</comment>
<sequence length="71" mass="8067">MVNDSKFFIDKKIGFVIPTILFNISNVNLFISLVLFLLSIFKDDEDIIELENPSQLNSKKGRIPIGRILNG</sequence>